<protein>
    <submittedName>
        <fullName evidence="2">Putative transposase</fullName>
    </submittedName>
</protein>
<gene>
    <name evidence="2" type="ORF">NK6_2260</name>
</gene>
<evidence type="ECO:0000313" key="3">
    <source>
        <dbReference type="Proteomes" id="UP000063308"/>
    </source>
</evidence>
<evidence type="ECO:0000256" key="1">
    <source>
        <dbReference type="SAM" id="MobiDB-lite"/>
    </source>
</evidence>
<sequence>MRALRRRKTVGPGDVEASEERKRRYGATVKDAMTALWEASDRVCGKRLKVMIPTLLPALEQHGRLQLGQSDRDRVLAIGAATIDRLLVDVKIAASGGRRRRAGFYSAIRREARSAHSMTGTARCPASARSIWSPTAVRRWLARSSKP</sequence>
<accession>A0A0E4FS74</accession>
<organism evidence="2 3">
    <name type="scientific">Bradyrhizobium diazoefficiens</name>
    <dbReference type="NCBI Taxonomy" id="1355477"/>
    <lineage>
        <taxon>Bacteria</taxon>
        <taxon>Pseudomonadati</taxon>
        <taxon>Pseudomonadota</taxon>
        <taxon>Alphaproteobacteria</taxon>
        <taxon>Hyphomicrobiales</taxon>
        <taxon>Nitrobacteraceae</taxon>
        <taxon>Bradyrhizobium</taxon>
    </lineage>
</organism>
<proteinExistence type="predicted"/>
<evidence type="ECO:0000313" key="2">
    <source>
        <dbReference type="EMBL" id="BAR55441.1"/>
    </source>
</evidence>
<dbReference type="Proteomes" id="UP000063308">
    <property type="component" value="Chromosome"/>
</dbReference>
<feature type="region of interest" description="Disordered" evidence="1">
    <location>
        <begin position="1"/>
        <end position="22"/>
    </location>
</feature>
<dbReference type="AlphaFoldDB" id="A0A0E4FS74"/>
<reference evidence="2 3" key="1">
    <citation type="submission" date="2014-11" db="EMBL/GenBank/DDBJ databases">
        <title>Symbiosis island explosion on the genome of extra-slow-growing strains of soybean bradyrhizobia with massive insertion sequences.</title>
        <authorList>
            <person name="Iida T."/>
            <person name="Minamisawa K."/>
        </authorList>
    </citation>
    <scope>NUCLEOTIDE SEQUENCE [LARGE SCALE GENOMIC DNA]</scope>
    <source>
        <strain evidence="2 3">NK6</strain>
    </source>
</reference>
<dbReference type="EMBL" id="AP014685">
    <property type="protein sequence ID" value="BAR55441.1"/>
    <property type="molecule type" value="Genomic_DNA"/>
</dbReference>
<name>A0A0E4FS74_9BRAD</name>